<evidence type="ECO:0000259" key="3">
    <source>
        <dbReference type="Pfam" id="PF00534"/>
    </source>
</evidence>
<dbReference type="EMBL" id="JBHSAY010000009">
    <property type="protein sequence ID" value="MFC4132343.1"/>
    <property type="molecule type" value="Genomic_DNA"/>
</dbReference>
<reference evidence="6" key="1">
    <citation type="journal article" date="2019" name="Int. J. Syst. Evol. Microbiol.">
        <title>The Global Catalogue of Microorganisms (GCM) 10K type strain sequencing project: providing services to taxonomists for standard genome sequencing and annotation.</title>
        <authorList>
            <consortium name="The Broad Institute Genomics Platform"/>
            <consortium name="The Broad Institute Genome Sequencing Center for Infectious Disease"/>
            <person name="Wu L."/>
            <person name="Ma J."/>
        </authorList>
    </citation>
    <scope>NUCLEOTIDE SEQUENCE [LARGE SCALE GENOMIC DNA]</scope>
    <source>
        <strain evidence="6">CGMCC 4.7289</strain>
    </source>
</reference>
<name>A0ABV8LP77_9ACTN</name>
<gene>
    <name evidence="5" type="ORF">ACFOZ4_17185</name>
</gene>
<evidence type="ECO:0000256" key="1">
    <source>
        <dbReference type="ARBA" id="ARBA00022676"/>
    </source>
</evidence>
<protein>
    <submittedName>
        <fullName evidence="5">Glycosyltransferase</fullName>
        <ecNumber evidence="5">2.4.-.-</ecNumber>
    </submittedName>
</protein>
<proteinExistence type="predicted"/>
<organism evidence="5 6">
    <name type="scientific">Hamadaea flava</name>
    <dbReference type="NCBI Taxonomy" id="1742688"/>
    <lineage>
        <taxon>Bacteria</taxon>
        <taxon>Bacillati</taxon>
        <taxon>Actinomycetota</taxon>
        <taxon>Actinomycetes</taxon>
        <taxon>Micromonosporales</taxon>
        <taxon>Micromonosporaceae</taxon>
        <taxon>Hamadaea</taxon>
    </lineage>
</organism>
<accession>A0ABV8LP77</accession>
<feature type="domain" description="Glycosyl transferase family 1" evidence="3">
    <location>
        <begin position="217"/>
        <end position="368"/>
    </location>
</feature>
<dbReference type="RefSeq" id="WP_253763590.1">
    <property type="nucleotide sequence ID" value="NZ_JAMZDZ010000001.1"/>
</dbReference>
<keyword evidence="1 5" id="KW-0328">Glycosyltransferase</keyword>
<dbReference type="InterPro" id="IPR001296">
    <property type="entry name" value="Glyco_trans_1"/>
</dbReference>
<evidence type="ECO:0000313" key="6">
    <source>
        <dbReference type="Proteomes" id="UP001595816"/>
    </source>
</evidence>
<sequence>MRLALISEHANPMAPPGGVDAGGQNVHVEALATALGRRGHEVTVYTRRDGPHLPETMTAPGGFRVVHVPAGPAERIPRDALLPFMGEFGRRLAERWSVDAPDVVHAHFWMSGVAALEAAKVRLSEPIPLVATFHALGTVKRRMQGAADTSPADRVGLETMVATSADRVIAQSADEVAELRRVGVRRKRIAVVPSGVDTEHFRPADGEPAARTDGPHARLLSVGRLVPRKGYADIIRALRTVPDAELLIAGGPAQGHLGRDPEARRLVEAAIEAGVGDRLRLLGAVDRWRMPALYQAVDVVVCAPAYEPFGMTPLEAMACGTPVVAYAVGGLTDSVVHGASGLLVEPGNVPRLAGAIRQLLDDEPLRYAYAADGLRRVRGRYPWTRIAGQVEAVYRSVRVSEDSLATAR</sequence>
<evidence type="ECO:0000259" key="4">
    <source>
        <dbReference type="Pfam" id="PF13439"/>
    </source>
</evidence>
<dbReference type="PANTHER" id="PTHR45947">
    <property type="entry name" value="SULFOQUINOVOSYL TRANSFERASE SQD2"/>
    <property type="match status" value="1"/>
</dbReference>
<dbReference type="PANTHER" id="PTHR45947:SF3">
    <property type="entry name" value="SULFOQUINOVOSYL TRANSFERASE SQD2"/>
    <property type="match status" value="1"/>
</dbReference>
<keyword evidence="2 5" id="KW-0808">Transferase</keyword>
<comment type="caution">
    <text evidence="5">The sequence shown here is derived from an EMBL/GenBank/DDBJ whole genome shotgun (WGS) entry which is preliminary data.</text>
</comment>
<dbReference type="InterPro" id="IPR050194">
    <property type="entry name" value="Glycosyltransferase_grp1"/>
</dbReference>
<feature type="domain" description="Glycosyltransferase subfamily 4-like N-terminal" evidence="4">
    <location>
        <begin position="22"/>
        <end position="199"/>
    </location>
</feature>
<dbReference type="SUPFAM" id="SSF53756">
    <property type="entry name" value="UDP-Glycosyltransferase/glycogen phosphorylase"/>
    <property type="match status" value="1"/>
</dbReference>
<dbReference type="Pfam" id="PF13439">
    <property type="entry name" value="Glyco_transf_4"/>
    <property type="match status" value="1"/>
</dbReference>
<evidence type="ECO:0000256" key="2">
    <source>
        <dbReference type="ARBA" id="ARBA00022679"/>
    </source>
</evidence>
<evidence type="ECO:0000313" key="5">
    <source>
        <dbReference type="EMBL" id="MFC4132343.1"/>
    </source>
</evidence>
<dbReference type="EC" id="2.4.-.-" evidence="5"/>
<dbReference type="Gene3D" id="3.40.50.2000">
    <property type="entry name" value="Glycogen Phosphorylase B"/>
    <property type="match status" value="2"/>
</dbReference>
<dbReference type="GO" id="GO:0016757">
    <property type="term" value="F:glycosyltransferase activity"/>
    <property type="evidence" value="ECO:0007669"/>
    <property type="project" value="UniProtKB-KW"/>
</dbReference>
<dbReference type="InterPro" id="IPR028098">
    <property type="entry name" value="Glyco_trans_4-like_N"/>
</dbReference>
<keyword evidence="6" id="KW-1185">Reference proteome</keyword>
<dbReference type="Pfam" id="PF00534">
    <property type="entry name" value="Glycos_transf_1"/>
    <property type="match status" value="1"/>
</dbReference>
<dbReference type="Proteomes" id="UP001595816">
    <property type="component" value="Unassembled WGS sequence"/>
</dbReference>